<dbReference type="EMBL" id="CADEBD010000311">
    <property type="protein sequence ID" value="CAB3241858.1"/>
    <property type="molecule type" value="Genomic_DNA"/>
</dbReference>
<dbReference type="Proteomes" id="UP000494256">
    <property type="component" value="Unassembled WGS sequence"/>
</dbReference>
<evidence type="ECO:0000313" key="3">
    <source>
        <dbReference type="EMBL" id="CAB3252769.1"/>
    </source>
</evidence>
<sequence>MPIECSVSAEDEKYEEEEENRNIDNTDSDVECEDNDTVGHAPQWLHKGYGYTHHRHRKHWDQKFWVASYKPN</sequence>
<accession>A0A8S1B4D2</accession>
<protein>
    <submittedName>
        <fullName evidence="3">Uncharacterized protein</fullName>
    </submittedName>
</protein>
<evidence type="ECO:0000313" key="5">
    <source>
        <dbReference type="Proteomes" id="UP000494256"/>
    </source>
</evidence>
<reference evidence="4 5" key="1">
    <citation type="submission" date="2020-04" db="EMBL/GenBank/DDBJ databases">
        <authorList>
            <person name="Wallbank WR R."/>
            <person name="Pardo Diaz C."/>
            <person name="Kozak K."/>
            <person name="Martin S."/>
            <person name="Jiggins C."/>
            <person name="Moest M."/>
            <person name="Warren A I."/>
            <person name="Byers J.R.P. K."/>
            <person name="Montejo-Kovacevich G."/>
            <person name="Yen C E."/>
        </authorList>
    </citation>
    <scope>NUCLEOTIDE SEQUENCE [LARGE SCALE GENOMIC DNA]</scope>
</reference>
<feature type="region of interest" description="Disordered" evidence="1">
    <location>
        <begin position="1"/>
        <end position="39"/>
    </location>
</feature>
<gene>
    <name evidence="3" type="ORF">APLA_LOCUS13688</name>
    <name evidence="2" type="ORF">APLA_LOCUS9644</name>
</gene>
<dbReference type="Proteomes" id="UP000494106">
    <property type="component" value="Unassembled WGS sequence"/>
</dbReference>
<keyword evidence="4" id="KW-1185">Reference proteome</keyword>
<dbReference type="EMBL" id="CADEBC010000558">
    <property type="protein sequence ID" value="CAB3252769.1"/>
    <property type="molecule type" value="Genomic_DNA"/>
</dbReference>
<evidence type="ECO:0000313" key="4">
    <source>
        <dbReference type="Proteomes" id="UP000494106"/>
    </source>
</evidence>
<feature type="compositionally biased region" description="Acidic residues" evidence="1">
    <location>
        <begin position="26"/>
        <end position="36"/>
    </location>
</feature>
<evidence type="ECO:0000256" key="1">
    <source>
        <dbReference type="SAM" id="MobiDB-lite"/>
    </source>
</evidence>
<name>A0A8S1B4D2_ARCPL</name>
<comment type="caution">
    <text evidence="3">The sequence shown here is derived from an EMBL/GenBank/DDBJ whole genome shotgun (WGS) entry which is preliminary data.</text>
</comment>
<dbReference type="AlphaFoldDB" id="A0A8S1B4D2"/>
<evidence type="ECO:0000313" key="2">
    <source>
        <dbReference type="EMBL" id="CAB3241858.1"/>
    </source>
</evidence>
<organism evidence="3 4">
    <name type="scientific">Arctia plantaginis</name>
    <name type="common">Wood tiger moth</name>
    <name type="synonym">Phalaena plantaginis</name>
    <dbReference type="NCBI Taxonomy" id="874455"/>
    <lineage>
        <taxon>Eukaryota</taxon>
        <taxon>Metazoa</taxon>
        <taxon>Ecdysozoa</taxon>
        <taxon>Arthropoda</taxon>
        <taxon>Hexapoda</taxon>
        <taxon>Insecta</taxon>
        <taxon>Pterygota</taxon>
        <taxon>Neoptera</taxon>
        <taxon>Endopterygota</taxon>
        <taxon>Lepidoptera</taxon>
        <taxon>Glossata</taxon>
        <taxon>Ditrysia</taxon>
        <taxon>Noctuoidea</taxon>
        <taxon>Erebidae</taxon>
        <taxon>Arctiinae</taxon>
        <taxon>Arctia</taxon>
    </lineage>
</organism>
<proteinExistence type="predicted"/>